<evidence type="ECO:0000256" key="4">
    <source>
        <dbReference type="ARBA" id="ARBA00023172"/>
    </source>
</evidence>
<dbReference type="Proteomes" id="UP001651880">
    <property type="component" value="Unassembled WGS sequence"/>
</dbReference>
<dbReference type="SUPFAM" id="SSF50249">
    <property type="entry name" value="Nucleic acid-binding proteins"/>
    <property type="match status" value="1"/>
</dbReference>
<dbReference type="InterPro" id="IPR012340">
    <property type="entry name" value="NA-bd_OB-fold"/>
</dbReference>
<name>A0ABT1NF93_9FIRM</name>
<dbReference type="Pfam" id="PF07499">
    <property type="entry name" value="RuvA_C"/>
    <property type="match status" value="1"/>
</dbReference>
<dbReference type="InterPro" id="IPR011114">
    <property type="entry name" value="RuvA_C"/>
</dbReference>
<evidence type="ECO:0000256" key="2">
    <source>
        <dbReference type="ARBA" id="ARBA00022763"/>
    </source>
</evidence>
<evidence type="ECO:0000313" key="8">
    <source>
        <dbReference type="EMBL" id="MCQ1529734.1"/>
    </source>
</evidence>
<dbReference type="CDD" id="cd14332">
    <property type="entry name" value="UBA_RuvA_C"/>
    <property type="match status" value="1"/>
</dbReference>
<feature type="region of interest" description="Domain III" evidence="6">
    <location>
        <begin position="147"/>
        <end position="194"/>
    </location>
</feature>
<evidence type="ECO:0000256" key="1">
    <source>
        <dbReference type="ARBA" id="ARBA00022490"/>
    </source>
</evidence>
<evidence type="ECO:0000256" key="6">
    <source>
        <dbReference type="HAMAP-Rule" id="MF_00031"/>
    </source>
</evidence>
<dbReference type="SUPFAM" id="SSF46929">
    <property type="entry name" value="DNA helicase RuvA subunit, C-terminal domain"/>
    <property type="match status" value="1"/>
</dbReference>
<comment type="caution">
    <text evidence="6">Lacks conserved residue(s) required for the propagation of feature annotation.</text>
</comment>
<dbReference type="Pfam" id="PF14520">
    <property type="entry name" value="HHH_5"/>
    <property type="match status" value="1"/>
</dbReference>
<keyword evidence="4 6" id="KW-0233">DNA recombination</keyword>
<keyword evidence="2 6" id="KW-0227">DNA damage</keyword>
<dbReference type="Gene3D" id="2.40.50.140">
    <property type="entry name" value="Nucleic acid-binding proteins"/>
    <property type="match status" value="1"/>
</dbReference>
<comment type="caution">
    <text evidence="8">The sequence shown here is derived from an EMBL/GenBank/DDBJ whole genome shotgun (WGS) entry which is preliminary data.</text>
</comment>
<evidence type="ECO:0000259" key="7">
    <source>
        <dbReference type="SMART" id="SM00278"/>
    </source>
</evidence>
<comment type="subunit">
    <text evidence="6">Homotetramer. Forms an RuvA(8)-RuvB(12)-Holliday junction (HJ) complex. HJ DNA is sandwiched between 2 RuvA tetramers; dsDNA enters through RuvA and exits via RuvB. An RuvB hexamer assembles on each DNA strand where it exits the tetramer. Each RuvB hexamer is contacted by two RuvA subunits (via domain III) on 2 adjacent RuvB subunits; this complex drives branch migration. In the full resolvosome a probable DNA-RuvA(4)-RuvB(12)-RuvC(2) complex forms which resolves the HJ.</text>
</comment>
<dbReference type="Gene3D" id="1.10.8.10">
    <property type="entry name" value="DNA helicase RuvA subunit, C-terminal domain"/>
    <property type="match status" value="1"/>
</dbReference>
<feature type="domain" description="Helix-hairpin-helix DNA-binding motif class 1" evidence="7">
    <location>
        <begin position="72"/>
        <end position="91"/>
    </location>
</feature>
<dbReference type="SUPFAM" id="SSF47781">
    <property type="entry name" value="RuvA domain 2-like"/>
    <property type="match status" value="1"/>
</dbReference>
<dbReference type="RefSeq" id="WP_255227255.1">
    <property type="nucleotide sequence ID" value="NZ_JAJEKE010000007.1"/>
</dbReference>
<dbReference type="HAMAP" id="MF_00031">
    <property type="entry name" value="DNA_HJ_migration_RuvA"/>
    <property type="match status" value="1"/>
</dbReference>
<comment type="function">
    <text evidence="6">The RuvA-RuvB-RuvC complex processes Holliday junction (HJ) DNA during genetic recombination and DNA repair, while the RuvA-RuvB complex plays an important role in the rescue of blocked DNA replication forks via replication fork reversal (RFR). RuvA specifically binds to HJ cruciform DNA, conferring on it an open structure. The RuvB hexamer acts as an ATP-dependent pump, pulling dsDNA into and through the RuvAB complex. HJ branch migration allows RuvC to scan DNA until it finds its consensus sequence, where it cleaves and resolves the cruciform DNA.</text>
</comment>
<dbReference type="InterPro" id="IPR013849">
    <property type="entry name" value="DNA_helicase_Holl-junc_RuvA_I"/>
</dbReference>
<dbReference type="InterPro" id="IPR003583">
    <property type="entry name" value="Hlx-hairpin-Hlx_DNA-bd_motif"/>
</dbReference>
<feature type="domain" description="Helix-hairpin-helix DNA-binding motif class 1" evidence="7">
    <location>
        <begin position="107"/>
        <end position="126"/>
    </location>
</feature>
<evidence type="ECO:0000313" key="9">
    <source>
        <dbReference type="Proteomes" id="UP001651880"/>
    </source>
</evidence>
<dbReference type="EMBL" id="JAJEKE010000007">
    <property type="protein sequence ID" value="MCQ1529734.1"/>
    <property type="molecule type" value="Genomic_DNA"/>
</dbReference>
<sequence>MFDYLSGVIAETREDHVVIDIGGIGYKVFSSANTISDLRVTNKTKVYTYMHVKEDDLILYGFSSRNELDIFKLLISVSGIGPKAALSLLSCLKPNELVLALGTQNIKALTQAPGIGKKTAERILLELRDKINIDSEILMNVNDEKGNNMSEVIDALMSLGYSYNEASLAFSKIKDKEKPIDNLIKEALKQLSRV</sequence>
<accession>A0ABT1NF93</accession>
<dbReference type="NCBIfam" id="TIGR00084">
    <property type="entry name" value="ruvA"/>
    <property type="match status" value="1"/>
</dbReference>
<dbReference type="InterPro" id="IPR010994">
    <property type="entry name" value="RuvA_2-like"/>
</dbReference>
<proteinExistence type="inferred from homology"/>
<keyword evidence="5 6" id="KW-0234">DNA repair</keyword>
<gene>
    <name evidence="6 8" type="primary">ruvA</name>
    <name evidence="8" type="ORF">LJD61_09275</name>
</gene>
<dbReference type="InterPro" id="IPR000085">
    <property type="entry name" value="RuvA"/>
</dbReference>
<reference evidence="8 9" key="1">
    <citation type="submission" date="2021-10" db="EMBL/GenBank/DDBJ databases">
        <title>Lutispora strain m25 sp. nov., a thermophilic, non-spore-forming bacterium isolated from a lab-scale methanogenic bioreactor digesting anaerobic sludge.</title>
        <authorList>
            <person name="El Houari A."/>
            <person name="Mcdonald J."/>
        </authorList>
    </citation>
    <scope>NUCLEOTIDE SEQUENCE [LARGE SCALE GENOMIC DNA]</scope>
    <source>
        <strain evidence="9">m25</strain>
    </source>
</reference>
<comment type="similarity">
    <text evidence="6">Belongs to the RuvA family.</text>
</comment>
<evidence type="ECO:0000256" key="3">
    <source>
        <dbReference type="ARBA" id="ARBA00023125"/>
    </source>
</evidence>
<keyword evidence="9" id="KW-1185">Reference proteome</keyword>
<evidence type="ECO:0000256" key="5">
    <source>
        <dbReference type="ARBA" id="ARBA00023204"/>
    </source>
</evidence>
<dbReference type="Gene3D" id="1.10.150.20">
    <property type="entry name" value="5' to 3' exonuclease, C-terminal subdomain"/>
    <property type="match status" value="1"/>
</dbReference>
<protein>
    <recommendedName>
        <fullName evidence="6">Holliday junction branch migration complex subunit RuvA</fullName>
    </recommendedName>
</protein>
<dbReference type="InterPro" id="IPR036267">
    <property type="entry name" value="RuvA_C_sf"/>
</dbReference>
<organism evidence="8 9">
    <name type="scientific">Lutispora saccharofermentans</name>
    <dbReference type="NCBI Taxonomy" id="3024236"/>
    <lineage>
        <taxon>Bacteria</taxon>
        <taxon>Bacillati</taxon>
        <taxon>Bacillota</taxon>
        <taxon>Clostridia</taxon>
        <taxon>Lutisporales</taxon>
        <taxon>Lutisporaceae</taxon>
        <taxon>Lutispora</taxon>
    </lineage>
</organism>
<comment type="subcellular location">
    <subcellularLocation>
        <location evidence="6">Cytoplasm</location>
    </subcellularLocation>
</comment>
<keyword evidence="3 6" id="KW-0238">DNA-binding</keyword>
<comment type="domain">
    <text evidence="6">Has three domains with a flexible linker between the domains II and III and assumes an 'L' shape. Domain III is highly mobile and contacts RuvB.</text>
</comment>
<keyword evidence="1 6" id="KW-0963">Cytoplasm</keyword>
<dbReference type="Pfam" id="PF01330">
    <property type="entry name" value="RuvA_N"/>
    <property type="match status" value="1"/>
</dbReference>
<dbReference type="SMART" id="SM00278">
    <property type="entry name" value="HhH1"/>
    <property type="match status" value="2"/>
</dbReference>